<reference evidence="5 6" key="1">
    <citation type="submission" date="2016-10" db="EMBL/GenBank/DDBJ databases">
        <authorList>
            <person name="de Groot N.N."/>
        </authorList>
    </citation>
    <scope>NUCLEOTIDE SEQUENCE [LARGE SCALE GENOMIC DNA]</scope>
    <source>
        <strain evidence="5 6">CGMCC 4.5598</strain>
    </source>
</reference>
<evidence type="ECO:0000256" key="1">
    <source>
        <dbReference type="ARBA" id="ARBA00023015"/>
    </source>
</evidence>
<accession>A0A1I0LLY8</accession>
<name>A0A1I0LLY8_9ACTN</name>
<dbReference type="InterPro" id="IPR000835">
    <property type="entry name" value="HTH_MarR-typ"/>
</dbReference>
<dbReference type="PROSITE" id="PS01117">
    <property type="entry name" value="HTH_MARR_1"/>
    <property type="match status" value="1"/>
</dbReference>
<dbReference type="RefSeq" id="WP_091091947.1">
    <property type="nucleotide sequence ID" value="NZ_FOHX01000018.1"/>
</dbReference>
<dbReference type="STRING" id="568860.SAMN05421811_118183"/>
<dbReference type="OrthoDB" id="4807076at2"/>
<dbReference type="Gene3D" id="1.10.10.10">
    <property type="entry name" value="Winged helix-like DNA-binding domain superfamily/Winged helix DNA-binding domain"/>
    <property type="match status" value="1"/>
</dbReference>
<dbReference type="SUPFAM" id="SSF46785">
    <property type="entry name" value="Winged helix' DNA-binding domain"/>
    <property type="match status" value="1"/>
</dbReference>
<keyword evidence="1" id="KW-0805">Transcription regulation</keyword>
<dbReference type="PROSITE" id="PS50995">
    <property type="entry name" value="HTH_MARR_2"/>
    <property type="match status" value="1"/>
</dbReference>
<keyword evidence="3" id="KW-0804">Transcription</keyword>
<dbReference type="Pfam" id="PF01047">
    <property type="entry name" value="MarR"/>
    <property type="match status" value="1"/>
</dbReference>
<protein>
    <submittedName>
        <fullName evidence="5">DNA-binding transcriptional regulator, MarR family</fullName>
    </submittedName>
</protein>
<organism evidence="5 6">
    <name type="scientific">Nonomuraea wenchangensis</name>
    <dbReference type="NCBI Taxonomy" id="568860"/>
    <lineage>
        <taxon>Bacteria</taxon>
        <taxon>Bacillati</taxon>
        <taxon>Actinomycetota</taxon>
        <taxon>Actinomycetes</taxon>
        <taxon>Streptosporangiales</taxon>
        <taxon>Streptosporangiaceae</taxon>
        <taxon>Nonomuraea</taxon>
    </lineage>
</organism>
<evidence type="ECO:0000256" key="2">
    <source>
        <dbReference type="ARBA" id="ARBA00023125"/>
    </source>
</evidence>
<dbReference type="PANTHER" id="PTHR33164:SF43">
    <property type="entry name" value="HTH-TYPE TRANSCRIPTIONAL REPRESSOR YETL"/>
    <property type="match status" value="1"/>
</dbReference>
<evidence type="ECO:0000313" key="5">
    <source>
        <dbReference type="EMBL" id="SEU40928.1"/>
    </source>
</evidence>
<dbReference type="PRINTS" id="PR00598">
    <property type="entry name" value="HTHMARR"/>
</dbReference>
<proteinExistence type="predicted"/>
<dbReference type="InterPro" id="IPR023187">
    <property type="entry name" value="Tscrpt_reg_MarR-type_CS"/>
</dbReference>
<dbReference type="Proteomes" id="UP000199361">
    <property type="component" value="Unassembled WGS sequence"/>
</dbReference>
<gene>
    <name evidence="5" type="ORF">SAMN05421811_118183</name>
</gene>
<dbReference type="InterPro" id="IPR036390">
    <property type="entry name" value="WH_DNA-bd_sf"/>
</dbReference>
<evidence type="ECO:0000313" key="6">
    <source>
        <dbReference type="Proteomes" id="UP000199361"/>
    </source>
</evidence>
<keyword evidence="6" id="KW-1185">Reference proteome</keyword>
<dbReference type="SMART" id="SM00347">
    <property type="entry name" value="HTH_MARR"/>
    <property type="match status" value="1"/>
</dbReference>
<dbReference type="PANTHER" id="PTHR33164">
    <property type="entry name" value="TRANSCRIPTIONAL REGULATOR, MARR FAMILY"/>
    <property type="match status" value="1"/>
</dbReference>
<dbReference type="AlphaFoldDB" id="A0A1I0LLY8"/>
<dbReference type="InterPro" id="IPR039422">
    <property type="entry name" value="MarR/SlyA-like"/>
</dbReference>
<evidence type="ECO:0000259" key="4">
    <source>
        <dbReference type="PROSITE" id="PS50995"/>
    </source>
</evidence>
<dbReference type="GO" id="GO:0003700">
    <property type="term" value="F:DNA-binding transcription factor activity"/>
    <property type="evidence" value="ECO:0007669"/>
    <property type="project" value="InterPro"/>
</dbReference>
<feature type="domain" description="HTH marR-type" evidence="4">
    <location>
        <begin position="37"/>
        <end position="173"/>
    </location>
</feature>
<dbReference type="InterPro" id="IPR036388">
    <property type="entry name" value="WH-like_DNA-bd_sf"/>
</dbReference>
<dbReference type="EMBL" id="FOHX01000018">
    <property type="protein sequence ID" value="SEU40928.1"/>
    <property type="molecule type" value="Genomic_DNA"/>
</dbReference>
<dbReference type="GO" id="GO:0003677">
    <property type="term" value="F:DNA binding"/>
    <property type="evidence" value="ECO:0007669"/>
    <property type="project" value="UniProtKB-KW"/>
</dbReference>
<evidence type="ECO:0000256" key="3">
    <source>
        <dbReference type="ARBA" id="ARBA00023163"/>
    </source>
</evidence>
<keyword evidence="2 5" id="KW-0238">DNA-binding</keyword>
<dbReference type="GO" id="GO:0006950">
    <property type="term" value="P:response to stress"/>
    <property type="evidence" value="ECO:0007669"/>
    <property type="project" value="TreeGrafter"/>
</dbReference>
<sequence>MSTTGFIVGGPDGHRDQAHVRMAEGEARRLPGIVALQMEARLAFFAAAAAMEAAVDAELTVYGLSHPRFNVLMVLRSIDPGGAGIPMGTLATHVMTTARNATGLVDLLEQRGLVSRSADPSDRRVVLVTRTAAADELLDELLPRFAARMSGALGGYRDSELAVLIDLLNRLRLGLDLSAPEPGR</sequence>